<dbReference type="NCBIfam" id="NF007739">
    <property type="entry name" value="PRK10419.1"/>
    <property type="match status" value="2"/>
</dbReference>
<dbReference type="Pfam" id="PF00005">
    <property type="entry name" value="ABC_tran"/>
    <property type="match status" value="2"/>
</dbReference>
<dbReference type="Proteomes" id="UP000482960">
    <property type="component" value="Unassembled WGS sequence"/>
</dbReference>
<dbReference type="PANTHER" id="PTHR43776">
    <property type="entry name" value="TRANSPORT ATP-BINDING PROTEIN"/>
    <property type="match status" value="1"/>
</dbReference>
<dbReference type="InterPro" id="IPR050319">
    <property type="entry name" value="ABC_transp_ATP-bind"/>
</dbReference>
<evidence type="ECO:0000313" key="7">
    <source>
        <dbReference type="Proteomes" id="UP000482960"/>
    </source>
</evidence>
<evidence type="ECO:0000313" key="6">
    <source>
        <dbReference type="EMBL" id="GFJ95332.1"/>
    </source>
</evidence>
<dbReference type="GO" id="GO:0055085">
    <property type="term" value="P:transmembrane transport"/>
    <property type="evidence" value="ECO:0007669"/>
    <property type="project" value="UniProtKB-ARBA"/>
</dbReference>
<name>A0A6V8LDM0_9ACTN</name>
<organism evidence="6 7">
    <name type="scientific">Phytohabitans rumicis</name>
    <dbReference type="NCBI Taxonomy" id="1076125"/>
    <lineage>
        <taxon>Bacteria</taxon>
        <taxon>Bacillati</taxon>
        <taxon>Actinomycetota</taxon>
        <taxon>Actinomycetes</taxon>
        <taxon>Micromonosporales</taxon>
        <taxon>Micromonosporaceae</taxon>
    </lineage>
</organism>
<comment type="caution">
    <text evidence="6">The sequence shown here is derived from an EMBL/GenBank/DDBJ whole genome shotgun (WGS) entry which is preliminary data.</text>
</comment>
<dbReference type="InterPro" id="IPR027417">
    <property type="entry name" value="P-loop_NTPase"/>
</dbReference>
<dbReference type="InterPro" id="IPR017871">
    <property type="entry name" value="ABC_transporter-like_CS"/>
</dbReference>
<dbReference type="AlphaFoldDB" id="A0A6V8LDM0"/>
<dbReference type="EMBL" id="BLPG01000001">
    <property type="protein sequence ID" value="GFJ95332.1"/>
    <property type="molecule type" value="Genomic_DNA"/>
</dbReference>
<dbReference type="InterPro" id="IPR003593">
    <property type="entry name" value="AAA+_ATPase"/>
</dbReference>
<gene>
    <name evidence="6" type="ORF">Prum_089740</name>
</gene>
<dbReference type="GO" id="GO:0016887">
    <property type="term" value="F:ATP hydrolysis activity"/>
    <property type="evidence" value="ECO:0007669"/>
    <property type="project" value="InterPro"/>
</dbReference>
<protein>
    <submittedName>
        <fullName evidence="6">ABC transporter ATP-binding protein</fullName>
    </submittedName>
</protein>
<dbReference type="CDD" id="cd03257">
    <property type="entry name" value="ABC_NikE_OppD_transporters"/>
    <property type="match status" value="2"/>
</dbReference>
<dbReference type="Pfam" id="PF08352">
    <property type="entry name" value="oligo_HPY"/>
    <property type="match status" value="2"/>
</dbReference>
<dbReference type="Gene3D" id="3.40.50.300">
    <property type="entry name" value="P-loop containing nucleotide triphosphate hydrolases"/>
    <property type="match status" value="2"/>
</dbReference>
<dbReference type="SUPFAM" id="SSF52540">
    <property type="entry name" value="P-loop containing nucleoside triphosphate hydrolases"/>
    <property type="match status" value="2"/>
</dbReference>
<dbReference type="NCBIfam" id="NF008453">
    <property type="entry name" value="PRK11308.1"/>
    <property type="match status" value="2"/>
</dbReference>
<feature type="domain" description="ABC transporter" evidence="5">
    <location>
        <begin position="5"/>
        <end position="255"/>
    </location>
</feature>
<evidence type="ECO:0000256" key="3">
    <source>
        <dbReference type="ARBA" id="ARBA00022741"/>
    </source>
</evidence>
<sequence length="537" mass="57980">MSALVRVRGLSVVYGGERRHTAVVSDLDLTVHSGETVAVVGQSGSGKTTLASTLLGLLPASARVTGGTIEVDGRDLTGAGERAFRAIRGSVVGLVPQDPMVGLNPTLRIGPQVAEVVRRRPDVTKRSVDAEVVAALEAAGLDDGVLRARQYPHQLSGGMRQRALIAIALAGNPKLIIADEPTSALDVTVQNRILDHLEGLVAARGLSLLIITHNLAVAAERAQRVVVMHDGRVVEEGAPQRILVSPREAYTQRLLAATPRAVPRFTEVPTAPPLLRIEDISKDFALPRSPKAARTVRAVDGVTLTVPKGQTLALVGESGSGKTTTLRVALGLERPTSGRVLFDGTDITRLSWRQMRPLRRRFQLVHQNPFASLDPRFSVEEVVTEPLVSFRVGDRASRRAAADELLDRVGLPRSFLRRRPHELSGGQCQRVAIARALALRPELLLLDEPVSALDVSVQEQILTLFAELQRELGLSYLFVSHDLAVVAQVAHHVAVLHRGRVVEHGTTAEVFANPASAYTRQLLDAIPGRRDHQEVTS</sequence>
<keyword evidence="3" id="KW-0547">Nucleotide-binding</keyword>
<keyword evidence="2" id="KW-0813">Transport</keyword>
<dbReference type="InterPro" id="IPR003439">
    <property type="entry name" value="ABC_transporter-like_ATP-bd"/>
</dbReference>
<dbReference type="GO" id="GO:0015833">
    <property type="term" value="P:peptide transport"/>
    <property type="evidence" value="ECO:0007669"/>
    <property type="project" value="InterPro"/>
</dbReference>
<reference evidence="6 7" key="1">
    <citation type="submission" date="2020-03" db="EMBL/GenBank/DDBJ databases">
        <title>Whole genome shotgun sequence of Phytohabitans rumicis NBRC 108638.</title>
        <authorList>
            <person name="Komaki H."/>
            <person name="Tamura T."/>
        </authorList>
    </citation>
    <scope>NUCLEOTIDE SEQUENCE [LARGE SCALE GENOMIC DNA]</scope>
    <source>
        <strain evidence="6 7">NBRC 108638</strain>
    </source>
</reference>
<reference evidence="6 7" key="2">
    <citation type="submission" date="2020-03" db="EMBL/GenBank/DDBJ databases">
        <authorList>
            <person name="Ichikawa N."/>
            <person name="Kimura A."/>
            <person name="Kitahashi Y."/>
            <person name="Uohara A."/>
        </authorList>
    </citation>
    <scope>NUCLEOTIDE SEQUENCE [LARGE SCALE GENOMIC DNA]</scope>
    <source>
        <strain evidence="6 7">NBRC 108638</strain>
    </source>
</reference>
<dbReference type="PANTHER" id="PTHR43776:SF7">
    <property type="entry name" value="D,D-DIPEPTIDE TRANSPORT ATP-BINDING PROTEIN DDPF-RELATED"/>
    <property type="match status" value="1"/>
</dbReference>
<dbReference type="PROSITE" id="PS50893">
    <property type="entry name" value="ABC_TRANSPORTER_2"/>
    <property type="match status" value="2"/>
</dbReference>
<evidence type="ECO:0000256" key="1">
    <source>
        <dbReference type="ARBA" id="ARBA00005417"/>
    </source>
</evidence>
<proteinExistence type="inferred from homology"/>
<dbReference type="RefSeq" id="WP_173082884.1">
    <property type="nucleotide sequence ID" value="NZ_BAABJB010000012.1"/>
</dbReference>
<dbReference type="SMART" id="SM00382">
    <property type="entry name" value="AAA"/>
    <property type="match status" value="2"/>
</dbReference>
<comment type="similarity">
    <text evidence="1">Belongs to the ABC transporter superfamily.</text>
</comment>
<feature type="domain" description="ABC transporter" evidence="5">
    <location>
        <begin position="275"/>
        <end position="523"/>
    </location>
</feature>
<accession>A0A6V8LDM0</accession>
<evidence type="ECO:0000256" key="2">
    <source>
        <dbReference type="ARBA" id="ARBA00022448"/>
    </source>
</evidence>
<keyword evidence="4 6" id="KW-0067">ATP-binding</keyword>
<evidence type="ECO:0000259" key="5">
    <source>
        <dbReference type="PROSITE" id="PS50893"/>
    </source>
</evidence>
<dbReference type="PROSITE" id="PS00211">
    <property type="entry name" value="ABC_TRANSPORTER_1"/>
    <property type="match status" value="2"/>
</dbReference>
<dbReference type="InterPro" id="IPR013563">
    <property type="entry name" value="Oligopep_ABC_C"/>
</dbReference>
<dbReference type="GO" id="GO:0005524">
    <property type="term" value="F:ATP binding"/>
    <property type="evidence" value="ECO:0007669"/>
    <property type="project" value="UniProtKB-KW"/>
</dbReference>
<evidence type="ECO:0000256" key="4">
    <source>
        <dbReference type="ARBA" id="ARBA00022840"/>
    </source>
</evidence>
<keyword evidence="7" id="KW-1185">Reference proteome</keyword>